<evidence type="ECO:0000256" key="4">
    <source>
        <dbReference type="SAM" id="MobiDB-lite"/>
    </source>
</evidence>
<feature type="compositionally biased region" description="Basic and acidic residues" evidence="4">
    <location>
        <begin position="54"/>
        <end position="68"/>
    </location>
</feature>
<evidence type="ECO:0000313" key="6">
    <source>
        <dbReference type="Proteomes" id="UP000823388"/>
    </source>
</evidence>
<feature type="region of interest" description="Disordered" evidence="4">
    <location>
        <begin position="726"/>
        <end position="773"/>
    </location>
</feature>
<gene>
    <name evidence="5" type="ORF">PVAP13_9KG398000</name>
</gene>
<feature type="coiled-coil region" evidence="3">
    <location>
        <begin position="459"/>
        <end position="591"/>
    </location>
</feature>
<name>A0A8T0NPL0_PANVG</name>
<evidence type="ECO:0000256" key="1">
    <source>
        <dbReference type="ARBA" id="ARBA00005485"/>
    </source>
</evidence>
<keyword evidence="2 3" id="KW-0175">Coiled coil</keyword>
<dbReference type="PANTHER" id="PTHR32054:SF31">
    <property type="entry name" value="PROTEIN WEAK CHLOROPLAST MOVEMENT UNDER BLUE LIGHT 1"/>
    <property type="match status" value="1"/>
</dbReference>
<dbReference type="AlphaFoldDB" id="A0A8T0NPL0"/>
<feature type="region of interest" description="Disordered" evidence="4">
    <location>
        <begin position="88"/>
        <end position="133"/>
    </location>
</feature>
<evidence type="ECO:0000313" key="5">
    <source>
        <dbReference type="EMBL" id="KAG2551457.1"/>
    </source>
</evidence>
<feature type="coiled-coil region" evidence="3">
    <location>
        <begin position="682"/>
        <end position="719"/>
    </location>
</feature>
<keyword evidence="6" id="KW-1185">Reference proteome</keyword>
<reference evidence="5 6" key="1">
    <citation type="submission" date="2020-05" db="EMBL/GenBank/DDBJ databases">
        <title>WGS assembly of Panicum virgatum.</title>
        <authorList>
            <person name="Lovell J.T."/>
            <person name="Jenkins J."/>
            <person name="Shu S."/>
            <person name="Juenger T.E."/>
            <person name="Schmutz J."/>
        </authorList>
    </citation>
    <scope>NUCLEOTIDE SEQUENCE [LARGE SCALE GENOMIC DNA]</scope>
    <source>
        <strain evidence="6">cv. AP13</strain>
    </source>
</reference>
<dbReference type="EMBL" id="CM029053">
    <property type="protein sequence ID" value="KAG2551457.1"/>
    <property type="molecule type" value="Genomic_DNA"/>
</dbReference>
<organism evidence="5 6">
    <name type="scientific">Panicum virgatum</name>
    <name type="common">Blackwell switchgrass</name>
    <dbReference type="NCBI Taxonomy" id="38727"/>
    <lineage>
        <taxon>Eukaryota</taxon>
        <taxon>Viridiplantae</taxon>
        <taxon>Streptophyta</taxon>
        <taxon>Embryophyta</taxon>
        <taxon>Tracheophyta</taxon>
        <taxon>Spermatophyta</taxon>
        <taxon>Magnoliopsida</taxon>
        <taxon>Liliopsida</taxon>
        <taxon>Poales</taxon>
        <taxon>Poaceae</taxon>
        <taxon>PACMAD clade</taxon>
        <taxon>Panicoideae</taxon>
        <taxon>Panicodae</taxon>
        <taxon>Paniceae</taxon>
        <taxon>Panicinae</taxon>
        <taxon>Panicum</taxon>
        <taxon>Panicum sect. Hiantes</taxon>
    </lineage>
</organism>
<evidence type="ECO:0008006" key="7">
    <source>
        <dbReference type="Google" id="ProtNLM"/>
    </source>
</evidence>
<feature type="coiled-coil region" evidence="3">
    <location>
        <begin position="189"/>
        <end position="424"/>
    </location>
</feature>
<feature type="compositionally biased region" description="Polar residues" evidence="4">
    <location>
        <begin position="12"/>
        <end position="29"/>
    </location>
</feature>
<protein>
    <recommendedName>
        <fullName evidence="7">Protein WEAK CHLOROPLAST MOVEMENT UNDER BLUE LIGHT 1-like</fullName>
    </recommendedName>
</protein>
<dbReference type="Pfam" id="PF05701">
    <property type="entry name" value="WEMBL"/>
    <property type="match status" value="1"/>
</dbReference>
<dbReference type="PANTHER" id="PTHR32054">
    <property type="entry name" value="HEAVY CHAIN, PUTATIVE, EXPRESSED-RELATED-RELATED"/>
    <property type="match status" value="1"/>
</dbReference>
<feature type="region of interest" description="Disordered" evidence="4">
    <location>
        <begin position="1"/>
        <end position="76"/>
    </location>
</feature>
<accession>A0A8T0NPL0</accession>
<sequence length="827" mass="92474">MHPLCMLFGEGNLSSSAPPTRPGISSNGHSETRIQDAENPGPVSVNSPDMSPEIQEKLPHNLAERQEELGSPADHTMSSSLEMLSHIGPAHDSSKKEGDHPPLTNKTEVKNISDNGFTRVNTMPTAEVKSKKGKTNYHENNAVTQDNIVNSGKGSEGSYRSLVDTTAPFESVKEAVTKFGGIVDWKAYRAQSLERRRVMQLELEKVQQEIPQFKEDWETAEVAKSNVMEDLDRTNRLIEELKHKLERAQLEVDQAKQDSELALLRAQEVEQGIDDEASVIAQTQLTVAKERHEKAVEELKLLKEELISTHEQYAVLATERDVAIKRAKEVVSAAKDTEKQVEELTLELIASKESLELAHASHHEAEEHRLGAALAKEHDCLAWEKELQQAQEELEQLNKQIMSKTTVEAEIDENERKMLSLKSELAAYMGNKLNEEAGMVQEQASDEAKEISRSIKQALVSKRKELDEYGEKLENAKNEADLIRVIAESLRSELDREKASLATLQQSEGMASITVSSLEAELERTKQRIEMVHKKEEETRKKMAELPRMLQQAAQEADDAKMAAHLAQEELRKAKEEAEQTKAAATTADIRLCAVLKEIEASKASERLAIVAAQAMQESEETGNFGDSPRGVTLPINEYHALSKRVHEAEEVANERVAAALTQIELAKESESRSLEKLGEALKVIHEKKSDLQIALDRAEKANEGKLGAEQELRRWRAEHVQRRKAYEATKHADSPVSTPPRTKHAHSPVSTPPRTKHAHSPVSTSPRTFVEHKGSYQVEDEILADPKLHKSTGSVDQFVSDEKIRKKKSFFPQMSTLLSRKTQTQT</sequence>
<comment type="similarity">
    <text evidence="1">Belongs to the WEB family.</text>
</comment>
<evidence type="ECO:0000256" key="3">
    <source>
        <dbReference type="SAM" id="Coils"/>
    </source>
</evidence>
<evidence type="ECO:0000256" key="2">
    <source>
        <dbReference type="ARBA" id="ARBA00023054"/>
    </source>
</evidence>
<comment type="caution">
    <text evidence="5">The sequence shown here is derived from an EMBL/GenBank/DDBJ whole genome shotgun (WGS) entry which is preliminary data.</text>
</comment>
<feature type="compositionally biased region" description="Polar residues" evidence="4">
    <location>
        <begin position="104"/>
        <end position="124"/>
    </location>
</feature>
<dbReference type="GO" id="GO:0009903">
    <property type="term" value="P:chloroplast avoidance movement"/>
    <property type="evidence" value="ECO:0007669"/>
    <property type="project" value="TreeGrafter"/>
</dbReference>
<dbReference type="Proteomes" id="UP000823388">
    <property type="component" value="Chromosome 9K"/>
</dbReference>
<proteinExistence type="inferred from homology"/>
<dbReference type="InterPro" id="IPR008545">
    <property type="entry name" value="Web"/>
</dbReference>
<dbReference type="GO" id="GO:0005829">
    <property type="term" value="C:cytosol"/>
    <property type="evidence" value="ECO:0007669"/>
    <property type="project" value="TreeGrafter"/>
</dbReference>
<dbReference type="GO" id="GO:0009904">
    <property type="term" value="P:chloroplast accumulation movement"/>
    <property type="evidence" value="ECO:0007669"/>
    <property type="project" value="TreeGrafter"/>
</dbReference>